<dbReference type="InterPro" id="IPR011009">
    <property type="entry name" value="Kinase-like_dom_sf"/>
</dbReference>
<keyword evidence="5" id="KW-1185">Reference proteome</keyword>
<dbReference type="EMBL" id="JAKKPZ010000001">
    <property type="protein sequence ID" value="KAI1729517.1"/>
    <property type="molecule type" value="Genomic_DNA"/>
</dbReference>
<dbReference type="Gene3D" id="1.10.510.10">
    <property type="entry name" value="Transferase(Phosphotransferase) domain 1"/>
    <property type="match status" value="1"/>
</dbReference>
<evidence type="ECO:0000313" key="4">
    <source>
        <dbReference type="EMBL" id="KAI1729517.1"/>
    </source>
</evidence>
<dbReference type="InterPro" id="IPR050235">
    <property type="entry name" value="CK1_Ser-Thr_kinase"/>
</dbReference>
<comment type="caution">
    <text evidence="4">The sequence shown here is derived from an EMBL/GenBank/DDBJ whole genome shotgun (WGS) entry which is preliminary data.</text>
</comment>
<reference evidence="4" key="1">
    <citation type="submission" date="2022-01" db="EMBL/GenBank/DDBJ databases">
        <title>Genome Sequence Resource for Two Populations of Ditylenchus destructor, the Migratory Endoparasitic Phytonematode.</title>
        <authorList>
            <person name="Zhang H."/>
            <person name="Lin R."/>
            <person name="Xie B."/>
        </authorList>
    </citation>
    <scope>NUCLEOTIDE SEQUENCE</scope>
    <source>
        <strain evidence="4">BazhouSP</strain>
    </source>
</reference>
<protein>
    <submittedName>
        <fullName evidence="4">Protein kinase domain-containing protein</fullName>
    </submittedName>
</protein>
<gene>
    <name evidence="4" type="ORF">DdX_01759</name>
</gene>
<dbReference type="GO" id="GO:0004672">
    <property type="term" value="F:protein kinase activity"/>
    <property type="evidence" value="ECO:0007669"/>
    <property type="project" value="InterPro"/>
</dbReference>
<evidence type="ECO:0000256" key="1">
    <source>
        <dbReference type="SAM" id="MobiDB-lite"/>
    </source>
</evidence>
<dbReference type="InterPro" id="IPR000719">
    <property type="entry name" value="Prot_kinase_dom"/>
</dbReference>
<keyword evidence="2" id="KW-0812">Transmembrane</keyword>
<feature type="compositionally biased region" description="Polar residues" evidence="1">
    <location>
        <begin position="51"/>
        <end position="64"/>
    </location>
</feature>
<dbReference type="GO" id="GO:0005524">
    <property type="term" value="F:ATP binding"/>
    <property type="evidence" value="ECO:0007669"/>
    <property type="project" value="InterPro"/>
</dbReference>
<dbReference type="PROSITE" id="PS50011">
    <property type="entry name" value="PROTEIN_KINASE_DOM"/>
    <property type="match status" value="1"/>
</dbReference>
<feature type="transmembrane region" description="Helical" evidence="2">
    <location>
        <begin position="143"/>
        <end position="171"/>
    </location>
</feature>
<dbReference type="Proteomes" id="UP001201812">
    <property type="component" value="Unassembled WGS sequence"/>
</dbReference>
<feature type="transmembrane region" description="Helical" evidence="2">
    <location>
        <begin position="191"/>
        <end position="215"/>
    </location>
</feature>
<evidence type="ECO:0000256" key="2">
    <source>
        <dbReference type="SAM" id="Phobius"/>
    </source>
</evidence>
<dbReference type="PANTHER" id="PTHR11909">
    <property type="entry name" value="CASEIN KINASE-RELATED"/>
    <property type="match status" value="1"/>
</dbReference>
<evidence type="ECO:0000259" key="3">
    <source>
        <dbReference type="PROSITE" id="PS50011"/>
    </source>
</evidence>
<evidence type="ECO:0000313" key="5">
    <source>
        <dbReference type="Proteomes" id="UP001201812"/>
    </source>
</evidence>
<dbReference type="AlphaFoldDB" id="A0AAD4RDX9"/>
<feature type="transmembrane region" description="Helical" evidence="2">
    <location>
        <begin position="247"/>
        <end position="266"/>
    </location>
</feature>
<keyword evidence="4" id="KW-0808">Transferase</keyword>
<accession>A0AAD4RDX9</accession>
<proteinExistence type="predicted"/>
<dbReference type="Pfam" id="PF00069">
    <property type="entry name" value="Pkinase"/>
    <property type="match status" value="1"/>
</dbReference>
<organism evidence="4 5">
    <name type="scientific">Ditylenchus destructor</name>
    <dbReference type="NCBI Taxonomy" id="166010"/>
    <lineage>
        <taxon>Eukaryota</taxon>
        <taxon>Metazoa</taxon>
        <taxon>Ecdysozoa</taxon>
        <taxon>Nematoda</taxon>
        <taxon>Chromadorea</taxon>
        <taxon>Rhabditida</taxon>
        <taxon>Tylenchina</taxon>
        <taxon>Tylenchomorpha</taxon>
        <taxon>Sphaerularioidea</taxon>
        <taxon>Anguinidae</taxon>
        <taxon>Anguininae</taxon>
        <taxon>Ditylenchus</taxon>
    </lineage>
</organism>
<keyword evidence="2" id="KW-1133">Transmembrane helix</keyword>
<dbReference type="SUPFAM" id="SSF56112">
    <property type="entry name" value="Protein kinase-like (PK-like)"/>
    <property type="match status" value="1"/>
</dbReference>
<feature type="compositionally biased region" description="Polar residues" evidence="1">
    <location>
        <begin position="71"/>
        <end position="93"/>
    </location>
</feature>
<name>A0AAD4RDX9_9BILA</name>
<feature type="domain" description="Protein kinase" evidence="3">
    <location>
        <begin position="273"/>
        <end position="496"/>
    </location>
</feature>
<keyword evidence="2" id="KW-0472">Membrane</keyword>
<sequence length="496" mass="56667">MKAIIFPQESENVVKRNRSQSVPLNMVNPYHRHLPPIVQIKNHKLSTNLKTNQNDNNSIFQSKSDGLIKPSNKNEVSNKPVSHINGSTSDNQTNLSVSHKIGCQRLFPLSKGFAKCPFPEVFLFLAVFGLSCKIAKRVNTARCLYIGLIIYCVLVLSIQLLYAFWLIISWFNSMKNGKTFGLQRQFNIDVSFSNIFVHLSKPIALLLSVYSNYYLIHSWTLMELEEALISFTGDRNFVLEKKKCIRILCRFLFFIYVLSVIIILVLKNQIVTTSENDHMPANIFDVNPIVTNAISVNQSPVGKEAEHLARRLQYFPKAGEPTDLLVFRFQMDYLRALSLKINDIAQICRSDTESNPNASVVRVLDRDMLQDQSDNAMEFMVLEKAKVDVLTWLYELTGPPRRLRVCQVAMHMLKGIYDVHMQGLLHRDLKPDNMGIASRENPATLLFDLGMARMYTDIDGSNRPLRTVVQFRGTMEWASGHAEKGRDQTRYDDLIA</sequence>
<feature type="region of interest" description="Disordered" evidence="1">
    <location>
        <begin position="51"/>
        <end position="93"/>
    </location>
</feature>
<keyword evidence="4" id="KW-0418">Kinase</keyword>